<dbReference type="SMART" id="SM00448">
    <property type="entry name" value="REC"/>
    <property type="match status" value="1"/>
</dbReference>
<accession>A0ABV2TTX9</accession>
<dbReference type="Gene3D" id="2.40.50.1020">
    <property type="entry name" value="LytTr DNA-binding domain"/>
    <property type="match status" value="1"/>
</dbReference>
<gene>
    <name evidence="4" type="ORF">ABXZ32_04940</name>
</gene>
<dbReference type="PANTHER" id="PTHR37299">
    <property type="entry name" value="TRANSCRIPTIONAL REGULATOR-RELATED"/>
    <property type="match status" value="1"/>
</dbReference>
<dbReference type="PANTHER" id="PTHR37299:SF1">
    <property type="entry name" value="STAGE 0 SPORULATION PROTEIN A HOMOLOG"/>
    <property type="match status" value="1"/>
</dbReference>
<dbReference type="Proteomes" id="UP001549773">
    <property type="component" value="Unassembled WGS sequence"/>
</dbReference>
<dbReference type="InterPro" id="IPR046947">
    <property type="entry name" value="LytR-like"/>
</dbReference>
<dbReference type="EMBL" id="JBEWYP010000002">
    <property type="protein sequence ID" value="MET7028726.1"/>
    <property type="molecule type" value="Genomic_DNA"/>
</dbReference>
<evidence type="ECO:0000256" key="1">
    <source>
        <dbReference type="PROSITE-ProRule" id="PRU00169"/>
    </source>
</evidence>
<keyword evidence="5" id="KW-1185">Reference proteome</keyword>
<evidence type="ECO:0000313" key="5">
    <source>
        <dbReference type="Proteomes" id="UP001549773"/>
    </source>
</evidence>
<name>A0ABV2TTX9_9FLAO</name>
<dbReference type="RefSeq" id="WP_354617560.1">
    <property type="nucleotide sequence ID" value="NZ_JBEWYP010000002.1"/>
</dbReference>
<comment type="caution">
    <text evidence="4">The sequence shown here is derived from an EMBL/GenBank/DDBJ whole genome shotgun (WGS) entry which is preliminary data.</text>
</comment>
<dbReference type="CDD" id="cd17534">
    <property type="entry name" value="REC_DC-like"/>
    <property type="match status" value="1"/>
</dbReference>
<dbReference type="SUPFAM" id="SSF52172">
    <property type="entry name" value="CheY-like"/>
    <property type="match status" value="1"/>
</dbReference>
<sequence length="247" mass="28291">MGEQIKILIVEDEMLIAANISLQLQNLGYEIGGVFPRGEEALAHLKEHSADIVLLDIQLKGDLDGIETAAKIKELYKLPIIFLTANTDDAHFNRAKETHPHAFISKPFKKLDLQHAIELTAENSLRDIYADPSLPKPASSTIVLEDRIFVRHHEKMVKIIIKDIQYIEAERNYSRIYCCDKSFLLVVTLKDLDKKLPQEHFIRIHRSYVINLSQVDEVANTHVVIAKKAVPLSKSYRKNFMERLQTI</sequence>
<dbReference type="Pfam" id="PF04397">
    <property type="entry name" value="LytTR"/>
    <property type="match status" value="1"/>
</dbReference>
<proteinExistence type="predicted"/>
<feature type="domain" description="HTH LytTR-type" evidence="3">
    <location>
        <begin position="148"/>
        <end position="246"/>
    </location>
</feature>
<dbReference type="InterPro" id="IPR007492">
    <property type="entry name" value="LytTR_DNA-bd_dom"/>
</dbReference>
<feature type="modified residue" description="4-aspartylphosphate" evidence="1">
    <location>
        <position position="56"/>
    </location>
</feature>
<dbReference type="InterPro" id="IPR011006">
    <property type="entry name" value="CheY-like_superfamily"/>
</dbReference>
<evidence type="ECO:0000259" key="3">
    <source>
        <dbReference type="PROSITE" id="PS50930"/>
    </source>
</evidence>
<dbReference type="Gene3D" id="3.40.50.2300">
    <property type="match status" value="1"/>
</dbReference>
<evidence type="ECO:0000259" key="2">
    <source>
        <dbReference type="PROSITE" id="PS50110"/>
    </source>
</evidence>
<evidence type="ECO:0000313" key="4">
    <source>
        <dbReference type="EMBL" id="MET7028726.1"/>
    </source>
</evidence>
<organism evidence="4 5">
    <name type="scientific">Sediminicola luteus</name>
    <dbReference type="NCBI Taxonomy" id="319238"/>
    <lineage>
        <taxon>Bacteria</taxon>
        <taxon>Pseudomonadati</taxon>
        <taxon>Bacteroidota</taxon>
        <taxon>Flavobacteriia</taxon>
        <taxon>Flavobacteriales</taxon>
        <taxon>Flavobacteriaceae</taxon>
        <taxon>Sediminicola</taxon>
    </lineage>
</organism>
<dbReference type="SMART" id="SM00850">
    <property type="entry name" value="LytTR"/>
    <property type="match status" value="1"/>
</dbReference>
<dbReference type="Pfam" id="PF00072">
    <property type="entry name" value="Response_reg"/>
    <property type="match status" value="1"/>
</dbReference>
<dbReference type="InterPro" id="IPR001789">
    <property type="entry name" value="Sig_transdc_resp-reg_receiver"/>
</dbReference>
<dbReference type="PROSITE" id="PS50930">
    <property type="entry name" value="HTH_LYTTR"/>
    <property type="match status" value="1"/>
</dbReference>
<protein>
    <submittedName>
        <fullName evidence="4">Response regulator</fullName>
    </submittedName>
</protein>
<keyword evidence="1" id="KW-0597">Phosphoprotein</keyword>
<dbReference type="PROSITE" id="PS50110">
    <property type="entry name" value="RESPONSE_REGULATORY"/>
    <property type="match status" value="1"/>
</dbReference>
<feature type="domain" description="Response regulatory" evidence="2">
    <location>
        <begin position="6"/>
        <end position="121"/>
    </location>
</feature>
<reference evidence="4 5" key="1">
    <citation type="submission" date="2024-07" db="EMBL/GenBank/DDBJ databases">
        <title>The genome sequence of type strain Sediminicola luteus GDMCC 1.2596T.</title>
        <authorList>
            <person name="Liu Y."/>
        </authorList>
    </citation>
    <scope>NUCLEOTIDE SEQUENCE [LARGE SCALE GENOMIC DNA]</scope>
    <source>
        <strain evidence="4 5">GDMCC 1.2596</strain>
    </source>
</reference>